<accession>A0ABM6RHI4</accession>
<reference evidence="2 3" key="1">
    <citation type="journal article" date="2017" name="Genome Biol. Evol.">
        <title>Trajectories and Drivers of Genome Evolution in Surface-Associated Marine Phaeobacter.</title>
        <authorList>
            <person name="Freese H.M."/>
            <person name="Sikorski J."/>
            <person name="Bunk B."/>
            <person name="Scheuner C."/>
            <person name="Meier-Kolthoff J.P."/>
            <person name="Sproer C."/>
            <person name="Gram L."/>
            <person name="Overmann J."/>
        </authorList>
    </citation>
    <scope>NUCLEOTIDE SEQUENCE [LARGE SCALE GENOMIC DNA]</scope>
    <source>
        <strain evidence="2 3">P66</strain>
    </source>
</reference>
<feature type="region of interest" description="Disordered" evidence="1">
    <location>
        <begin position="133"/>
        <end position="156"/>
    </location>
</feature>
<dbReference type="EMBL" id="CP010705">
    <property type="protein sequence ID" value="AUQ95960.1"/>
    <property type="molecule type" value="Genomic_DNA"/>
</dbReference>
<evidence type="ECO:0000313" key="2">
    <source>
        <dbReference type="EMBL" id="AUQ95960.1"/>
    </source>
</evidence>
<name>A0ABM6RHI4_9RHOB</name>
<protein>
    <recommendedName>
        <fullName evidence="4">Terminase small subunit</fullName>
    </recommendedName>
</protein>
<dbReference type="RefSeq" id="WP_123632435.1">
    <property type="nucleotide sequence ID" value="NZ_CP010705.1"/>
</dbReference>
<evidence type="ECO:0000313" key="3">
    <source>
        <dbReference type="Proteomes" id="UP000236536"/>
    </source>
</evidence>
<gene>
    <name evidence="2" type="ORF">PhaeoP66_03218</name>
</gene>
<evidence type="ECO:0000256" key="1">
    <source>
        <dbReference type="SAM" id="MobiDB-lite"/>
    </source>
</evidence>
<sequence length="156" mass="16756">MPRKSGKRTGRERVFVEHMAASGDAVYSATQAGYAHPPSAAVQLSQRPAIAAAIKRKELDRVTNDLLPLATDRVEKILKDPKENSRVVLAAAKLVWDRSFGGQDGDGSKEPHEMTADELQNRIAQLRDIQTALANGAKDITPPEAGQDAPESGAFG</sequence>
<evidence type="ECO:0008006" key="4">
    <source>
        <dbReference type="Google" id="ProtNLM"/>
    </source>
</evidence>
<organism evidence="2 3">
    <name type="scientific">Phaeobacter inhibens</name>
    <dbReference type="NCBI Taxonomy" id="221822"/>
    <lineage>
        <taxon>Bacteria</taxon>
        <taxon>Pseudomonadati</taxon>
        <taxon>Pseudomonadota</taxon>
        <taxon>Alphaproteobacteria</taxon>
        <taxon>Rhodobacterales</taxon>
        <taxon>Roseobacteraceae</taxon>
        <taxon>Phaeobacter</taxon>
    </lineage>
</organism>
<keyword evidence="3" id="KW-1185">Reference proteome</keyword>
<proteinExistence type="predicted"/>
<reference evidence="2 3" key="2">
    <citation type="journal article" date="2017" name="Int. J. Syst. Evol. Microbiol.">
        <title>Adaptation of Surface-Associated Bacteria to the Open Ocean: A Genomically Distinct Subpopulation of Phaeobacter gallaeciensis Colonizes Pacific Mesozooplankton.</title>
        <authorList>
            <person name="Freese H.M."/>
            <person name="Methner A."/>
            <person name="Overmann J."/>
        </authorList>
    </citation>
    <scope>NUCLEOTIDE SEQUENCE [LARGE SCALE GENOMIC DNA]</scope>
    <source>
        <strain evidence="2 3">P66</strain>
    </source>
</reference>
<dbReference type="Proteomes" id="UP000236536">
    <property type="component" value="Chromosome"/>
</dbReference>